<dbReference type="AlphaFoldDB" id="A0A3N4PUA7"/>
<dbReference type="NCBIfam" id="TIGR00847">
    <property type="entry name" value="ccoS"/>
    <property type="match status" value="1"/>
</dbReference>
<comment type="caution">
    <text evidence="1">The sequence shown here is derived from an EMBL/GenBank/DDBJ whole genome shotgun (WGS) entry which is preliminary data.</text>
</comment>
<dbReference type="PANTHER" id="PTHR41532">
    <property type="entry name" value="FIXS PROTEIN"/>
    <property type="match status" value="1"/>
</dbReference>
<gene>
    <name evidence="1" type="primary">ccoS</name>
    <name evidence="1" type="ORF">EGT74_02300</name>
</gene>
<sequence>MSVIILLLGASLVVALFFLGAFIWSVKDGQYEDDFSPAHRMLFDDKTDNE</sequence>
<organism evidence="1 2">
    <name type="scientific">Chitinophaga lutea</name>
    <dbReference type="NCBI Taxonomy" id="2488634"/>
    <lineage>
        <taxon>Bacteria</taxon>
        <taxon>Pseudomonadati</taxon>
        <taxon>Bacteroidota</taxon>
        <taxon>Chitinophagia</taxon>
        <taxon>Chitinophagales</taxon>
        <taxon>Chitinophagaceae</taxon>
        <taxon>Chitinophaga</taxon>
    </lineage>
</organism>
<evidence type="ECO:0000313" key="2">
    <source>
        <dbReference type="Proteomes" id="UP000278351"/>
    </source>
</evidence>
<protein>
    <submittedName>
        <fullName evidence="1">Cbb3-type cytochrome oxidase assembly protein CcoS</fullName>
    </submittedName>
</protein>
<dbReference type="Proteomes" id="UP000278351">
    <property type="component" value="Unassembled WGS sequence"/>
</dbReference>
<dbReference type="InterPro" id="IPR004714">
    <property type="entry name" value="Cyt_oxidase_maturation_cbb3"/>
</dbReference>
<proteinExistence type="predicted"/>
<name>A0A3N4PUA7_9BACT</name>
<accession>A0A3N4PUA7</accession>
<dbReference type="PANTHER" id="PTHR41532:SF1">
    <property type="entry name" value="FIXS PROTEIN"/>
    <property type="match status" value="1"/>
</dbReference>
<evidence type="ECO:0000313" key="1">
    <source>
        <dbReference type="EMBL" id="RPE12403.1"/>
    </source>
</evidence>
<dbReference type="RefSeq" id="WP_123844914.1">
    <property type="nucleotide sequence ID" value="NZ_RPDH01000001.1"/>
</dbReference>
<dbReference type="EMBL" id="RPDH01000001">
    <property type="protein sequence ID" value="RPE12403.1"/>
    <property type="molecule type" value="Genomic_DNA"/>
</dbReference>
<keyword evidence="2" id="KW-1185">Reference proteome</keyword>
<dbReference type="Pfam" id="PF03597">
    <property type="entry name" value="FixS"/>
    <property type="match status" value="1"/>
</dbReference>
<reference evidence="1 2" key="1">
    <citation type="submission" date="2018-11" db="EMBL/GenBank/DDBJ databases">
        <title>Chitinophaga lutea sp.nov., isolate from arsenic contaminated soil.</title>
        <authorList>
            <person name="Zong Y."/>
        </authorList>
    </citation>
    <scope>NUCLEOTIDE SEQUENCE [LARGE SCALE GENOMIC DNA]</scope>
    <source>
        <strain evidence="1 2">ZY74</strain>
    </source>
</reference>
<dbReference type="OrthoDB" id="9802763at2"/>